<evidence type="ECO:0000313" key="12">
    <source>
        <dbReference type="EMBL" id="ETA82195.1"/>
    </source>
</evidence>
<evidence type="ECO:0000256" key="9">
    <source>
        <dbReference type="HAMAP-Rule" id="MF_01924"/>
    </source>
</evidence>
<dbReference type="STRING" id="994573.T472_0202330"/>
<dbReference type="InterPro" id="IPR009045">
    <property type="entry name" value="Zn_M74/Hedgehog-like"/>
</dbReference>
<keyword evidence="11" id="KW-0732">Signal</keyword>
<dbReference type="OrthoDB" id="9801430at2"/>
<evidence type="ECO:0000256" key="6">
    <source>
        <dbReference type="ARBA" id="ARBA00022997"/>
    </source>
</evidence>
<dbReference type="PANTHER" id="PTHR43126:SF1">
    <property type="entry name" value="D-ALANYL-D-ALANINE DIPEPTIDASE"/>
    <property type="match status" value="1"/>
</dbReference>
<feature type="chain" id="PRO_5004760955" description="D-alanyl-D-alanine dipeptidase" evidence="11">
    <location>
        <begin position="27"/>
        <end position="271"/>
    </location>
</feature>
<proteinExistence type="inferred from homology"/>
<keyword evidence="4 9" id="KW-0378">Hydrolase</keyword>
<feature type="site" description="Transition state stabilizer" evidence="9">
    <location>
        <position position="124"/>
    </location>
</feature>
<feature type="binding site" evidence="9">
    <location>
        <position position="220"/>
    </location>
    <ligand>
        <name>Zn(2+)</name>
        <dbReference type="ChEBI" id="CHEBI:29105"/>
        <note>catalytic</note>
    </ligand>
</feature>
<dbReference type="Pfam" id="PF01427">
    <property type="entry name" value="Peptidase_M15"/>
    <property type="match status" value="1"/>
</dbReference>
<keyword evidence="13" id="KW-1185">Reference proteome</keyword>
<dbReference type="InterPro" id="IPR000755">
    <property type="entry name" value="A_A_dipeptidase"/>
</dbReference>
<comment type="caution">
    <text evidence="12">The sequence shown here is derived from an EMBL/GenBank/DDBJ whole genome shotgun (WGS) entry which is preliminary data.</text>
</comment>
<dbReference type="SUPFAM" id="SSF55166">
    <property type="entry name" value="Hedgehog/DD-peptidase"/>
    <property type="match status" value="1"/>
</dbReference>
<dbReference type="GO" id="GO:0008237">
    <property type="term" value="F:metallopeptidase activity"/>
    <property type="evidence" value="ECO:0007669"/>
    <property type="project" value="UniProtKB-KW"/>
</dbReference>
<protein>
    <recommendedName>
        <fullName evidence="9">D-alanyl-D-alanine dipeptidase</fullName>
        <shortName evidence="9">D-Ala-D-Ala dipeptidase</shortName>
        <ecNumber evidence="9">3.4.13.22</ecNumber>
    </recommendedName>
</protein>
<keyword evidence="5 9" id="KW-0862">Zinc</keyword>
<comment type="function">
    <text evidence="9">Catalyzes hydrolysis of the D-alanyl-D-alanine dipeptide.</text>
</comment>
<evidence type="ECO:0000256" key="5">
    <source>
        <dbReference type="ARBA" id="ARBA00022833"/>
    </source>
</evidence>
<evidence type="ECO:0000256" key="2">
    <source>
        <dbReference type="ARBA" id="ARBA00022670"/>
    </source>
</evidence>
<dbReference type="AlphaFoldDB" id="V7I7P5"/>
<dbReference type="GO" id="GO:0006508">
    <property type="term" value="P:proteolysis"/>
    <property type="evidence" value="ECO:0007669"/>
    <property type="project" value="UniProtKB-KW"/>
</dbReference>
<dbReference type="CDD" id="cd14840">
    <property type="entry name" value="D-Ala-D-Ala_dipeptidase_Aad"/>
    <property type="match status" value="1"/>
</dbReference>
<evidence type="ECO:0000256" key="7">
    <source>
        <dbReference type="ARBA" id="ARBA00023049"/>
    </source>
</evidence>
<gene>
    <name evidence="12" type="ORF">T472_0202330</name>
</gene>
<comment type="cofactor">
    <cofactor evidence="9">
        <name>Zn(2+)</name>
        <dbReference type="ChEBI" id="CHEBI:29105"/>
    </cofactor>
    <text evidence="9">Binds 1 zinc ion per subunit.</text>
</comment>
<dbReference type="PANTHER" id="PTHR43126">
    <property type="entry name" value="D-ALANYL-D-ALANINE DIPEPTIDASE"/>
    <property type="match status" value="1"/>
</dbReference>
<feature type="region of interest" description="Disordered" evidence="10">
    <location>
        <begin position="251"/>
        <end position="271"/>
    </location>
</feature>
<dbReference type="GO" id="GO:0160237">
    <property type="term" value="F:D-Ala-D-Ala dipeptidase activity"/>
    <property type="evidence" value="ECO:0007669"/>
    <property type="project" value="UniProtKB-EC"/>
</dbReference>
<dbReference type="HAMAP" id="MF_01924">
    <property type="entry name" value="A_A_dipeptidase"/>
    <property type="match status" value="1"/>
</dbReference>
<comment type="catalytic activity">
    <reaction evidence="1 9">
        <text>D-alanyl-D-alanine + H2O = 2 D-alanine</text>
        <dbReference type="Rhea" id="RHEA:20661"/>
        <dbReference type="ChEBI" id="CHEBI:15377"/>
        <dbReference type="ChEBI" id="CHEBI:57416"/>
        <dbReference type="ChEBI" id="CHEBI:57822"/>
        <dbReference type="EC" id="3.4.13.22"/>
    </reaction>
</comment>
<dbReference type="GO" id="GO:0071555">
    <property type="term" value="P:cell wall organization"/>
    <property type="evidence" value="ECO:0007669"/>
    <property type="project" value="UniProtKB-KW"/>
</dbReference>
<evidence type="ECO:0000256" key="3">
    <source>
        <dbReference type="ARBA" id="ARBA00022723"/>
    </source>
</evidence>
<dbReference type="Gene3D" id="3.30.1380.10">
    <property type="match status" value="1"/>
</dbReference>
<accession>V7I7P5</accession>
<feature type="binding site" evidence="9">
    <location>
        <position position="160"/>
    </location>
    <ligand>
        <name>Zn(2+)</name>
        <dbReference type="ChEBI" id="CHEBI:29105"/>
        <note>catalytic</note>
    </ligand>
</feature>
<sequence length="271" mass="30745">MKRLQVIAALLLSLSISTGPLSYAHAYDKAFLASGESAGDLPTSYPQPLHHPSPFYYKDLVDLKSLDESFIIDQRYATSDNFTGRVHYDTVLCLIHKDIASRLLRAQRLAKSKGLRIKIFDAYRPVSVQQSLYDSTPKELKIYVAKPSASSLHPKGLAVDMTLVDSNGKELDMPSEFDDFSIKAHIDYDGATERQKANRALLIDIMQRSGFRVNKSEWWHYYVPENASYPLLNVQFIHFLKARSGRLDHSYNDASEHDPSEGLSFRSREVE</sequence>
<dbReference type="EC" id="3.4.13.22" evidence="9"/>
<keyword evidence="2 9" id="KW-0645">Protease</keyword>
<dbReference type="Proteomes" id="UP000017747">
    <property type="component" value="Unassembled WGS sequence"/>
</dbReference>
<feature type="binding site" evidence="9">
    <location>
        <position position="153"/>
    </location>
    <ligand>
        <name>Zn(2+)</name>
        <dbReference type="ChEBI" id="CHEBI:29105"/>
        <note>catalytic</note>
    </ligand>
</feature>
<comment type="similarity">
    <text evidence="9">Belongs to the peptidase M15D family.</text>
</comment>
<evidence type="ECO:0000256" key="8">
    <source>
        <dbReference type="ARBA" id="ARBA00023316"/>
    </source>
</evidence>
<dbReference type="GO" id="GO:0008270">
    <property type="term" value="F:zinc ion binding"/>
    <property type="evidence" value="ECO:0007669"/>
    <property type="project" value="UniProtKB-UniRule"/>
</dbReference>
<dbReference type="EMBL" id="AXUN02000035">
    <property type="protein sequence ID" value="ETA82195.1"/>
    <property type="molecule type" value="Genomic_DNA"/>
</dbReference>
<reference evidence="12 13" key="1">
    <citation type="journal article" date="2014" name="Genome Announc.">
        <title>Genome Sequence of Youngiibacter fragilis, the Type Strain of the Genus Youngiibacter.</title>
        <authorList>
            <person name="Wawrik C.B."/>
            <person name="Callaghan A.V."/>
            <person name="Stamps B.W."/>
            <person name="Wawrik B."/>
        </authorList>
    </citation>
    <scope>NUCLEOTIDE SEQUENCE [LARGE SCALE GENOMIC DNA]</scope>
    <source>
        <strain evidence="12 13">232.1</strain>
    </source>
</reference>
<evidence type="ECO:0000256" key="1">
    <source>
        <dbReference type="ARBA" id="ARBA00001362"/>
    </source>
</evidence>
<keyword evidence="8" id="KW-0961">Cell wall biogenesis/degradation</keyword>
<keyword evidence="7 9" id="KW-0482">Metalloprotease</keyword>
<evidence type="ECO:0000256" key="4">
    <source>
        <dbReference type="ARBA" id="ARBA00022801"/>
    </source>
</evidence>
<name>V7I7P5_9CLOT</name>
<keyword evidence="6 9" id="KW-0224">Dipeptidase</keyword>
<keyword evidence="3 9" id="KW-0479">Metal-binding</keyword>
<evidence type="ECO:0000313" key="13">
    <source>
        <dbReference type="Proteomes" id="UP000017747"/>
    </source>
</evidence>
<organism evidence="12 13">
    <name type="scientific">Youngiibacter fragilis 232.1</name>
    <dbReference type="NCBI Taxonomy" id="994573"/>
    <lineage>
        <taxon>Bacteria</taxon>
        <taxon>Bacillati</taxon>
        <taxon>Bacillota</taxon>
        <taxon>Clostridia</taxon>
        <taxon>Eubacteriales</taxon>
        <taxon>Clostridiaceae</taxon>
        <taxon>Youngiibacter</taxon>
    </lineage>
</organism>
<feature type="active site" description="Proton donor/acceptor" evidence="9">
    <location>
        <position position="217"/>
    </location>
</feature>
<feature type="signal peptide" evidence="11">
    <location>
        <begin position="1"/>
        <end position="26"/>
    </location>
</feature>
<evidence type="ECO:0000256" key="10">
    <source>
        <dbReference type="SAM" id="MobiDB-lite"/>
    </source>
</evidence>
<evidence type="ECO:0000256" key="11">
    <source>
        <dbReference type="SAM" id="SignalP"/>
    </source>
</evidence>
<dbReference type="eggNOG" id="COG2173">
    <property type="taxonomic scope" value="Bacteria"/>
</dbReference>